<feature type="transmembrane region" description="Helical" evidence="1">
    <location>
        <begin position="541"/>
        <end position="560"/>
    </location>
</feature>
<feature type="transmembrane region" description="Helical" evidence="1">
    <location>
        <begin position="151"/>
        <end position="169"/>
    </location>
</feature>
<feature type="transmembrane region" description="Helical" evidence="1">
    <location>
        <begin position="603"/>
        <end position="621"/>
    </location>
</feature>
<dbReference type="OrthoDB" id="10011662at2"/>
<feature type="transmembrane region" description="Helical" evidence="1">
    <location>
        <begin position="90"/>
        <end position="108"/>
    </location>
</feature>
<keyword evidence="1" id="KW-0472">Membrane</keyword>
<feature type="transmembrane region" description="Helical" evidence="1">
    <location>
        <begin position="572"/>
        <end position="591"/>
    </location>
</feature>
<dbReference type="AlphaFoldDB" id="Q0RT52"/>
<protein>
    <submittedName>
        <fullName evidence="2">Uncharacterized protein</fullName>
    </submittedName>
</protein>
<feature type="transmembrane region" description="Helical" evidence="1">
    <location>
        <begin position="510"/>
        <end position="529"/>
    </location>
</feature>
<feature type="transmembrane region" description="Helical" evidence="1">
    <location>
        <begin position="627"/>
        <end position="649"/>
    </location>
</feature>
<organism evidence="2 3">
    <name type="scientific">Frankia alni (strain DSM 45986 / CECT 9034 / ACN14a)</name>
    <dbReference type="NCBI Taxonomy" id="326424"/>
    <lineage>
        <taxon>Bacteria</taxon>
        <taxon>Bacillati</taxon>
        <taxon>Actinomycetota</taxon>
        <taxon>Actinomycetes</taxon>
        <taxon>Frankiales</taxon>
        <taxon>Frankiaceae</taxon>
        <taxon>Frankia</taxon>
    </lineage>
</organism>
<feature type="transmembrane region" description="Helical" evidence="1">
    <location>
        <begin position="292"/>
        <end position="310"/>
    </location>
</feature>
<feature type="transmembrane region" description="Helical" evidence="1">
    <location>
        <begin position="443"/>
        <end position="464"/>
    </location>
</feature>
<feature type="transmembrane region" description="Helical" evidence="1">
    <location>
        <begin position="32"/>
        <end position="54"/>
    </location>
</feature>
<dbReference type="Proteomes" id="UP000000657">
    <property type="component" value="Chromosome"/>
</dbReference>
<dbReference type="EMBL" id="CT573213">
    <property type="protein sequence ID" value="CAJ59250.1"/>
    <property type="molecule type" value="Genomic_DNA"/>
</dbReference>
<keyword evidence="1" id="KW-0812">Transmembrane</keyword>
<feature type="transmembrane region" description="Helical" evidence="1">
    <location>
        <begin position="207"/>
        <end position="227"/>
    </location>
</feature>
<feature type="transmembrane region" description="Helical" evidence="1">
    <location>
        <begin position="120"/>
        <end position="139"/>
    </location>
</feature>
<feature type="transmembrane region" description="Helical" evidence="1">
    <location>
        <begin position="60"/>
        <end position="78"/>
    </location>
</feature>
<gene>
    <name evidence="2" type="ordered locus">FRAAL0576</name>
</gene>
<proteinExistence type="predicted"/>
<dbReference type="STRING" id="326424.FRAAL0576"/>
<feature type="transmembrane region" description="Helical" evidence="1">
    <location>
        <begin position="317"/>
        <end position="340"/>
    </location>
</feature>
<evidence type="ECO:0000313" key="3">
    <source>
        <dbReference type="Proteomes" id="UP000000657"/>
    </source>
</evidence>
<sequence>MNAPTTGAAVTTGAAGATGAGGARAAGTPRRVAARVGLGVVIGTYLGDALSAFFPGTPGYPVVAAGSLLGLLLGLLTAHRRELASASLGLAAGAVTGLVANPVAPVAIARTYRNAGTADYGYQPVVTLVFLAALGAALGQVVERRPRFTKPVSGLALGALGGHFAGLAAKTGAGRFVADSAGPRLDHLDGAGHADTLVSGYGYAHGYASAVFVAGGAVLGLLVGLVADRRRGLARPTLGLALGALLGGLGVAASRSMYAAFTSPTLIDGLGSDPVGRFAGVGYLGDLDPGHGLALVAGGAALGLLLGLLAERWHRIATPLLGAAVGGVVGHVAGGGLRLVDSTSFDWPDSLTWSGGSEPAGPAQSLVVGHGNGQVVALLIGAVLGGVAGPLAGPLAGRRRRLLTPLAGLVLAVSAVSAVSVGYDNFVLLASAPSPPSNDALGVRIAVLALACLVAGLGAGVIAGRCPRLVRPTLGLVFGAIVGQTAADVAADAYLFAVDYTYNHPSDTRWAGVVGLLAGAAAGLVLGAIANRRPRLAGPSLGLALGALAGSAAGSAYASSLFEENRHPPDALSVYVCTAMVAGAVFGLLAGLTTRWPRRRRRVLGALAGVFSGAPLSALVFEISPAVLLVLSGAVGAVVAAGGLGASSAPSAGSTPFRSSSLPTRRVVRLLRPGMFAHGLVGLAAAIAASDGQQERYAEEFEATLVDVDGRLRRTRRLWCALTILAGAALLRAELARKEAERRS</sequence>
<feature type="transmembrane region" description="Helical" evidence="1">
    <location>
        <begin position="239"/>
        <end position="261"/>
    </location>
</feature>
<dbReference type="KEGG" id="fal:FRAAL0576"/>
<evidence type="ECO:0000256" key="1">
    <source>
        <dbReference type="SAM" id="Phobius"/>
    </source>
</evidence>
<feature type="transmembrane region" description="Helical" evidence="1">
    <location>
        <begin position="375"/>
        <end position="395"/>
    </location>
</feature>
<dbReference type="HOGENOM" id="CLU_374188_0_0_11"/>
<accession>Q0RT52</accession>
<dbReference type="RefSeq" id="WP_011601827.1">
    <property type="nucleotide sequence ID" value="NC_008278.1"/>
</dbReference>
<keyword evidence="1" id="KW-1133">Transmembrane helix</keyword>
<feature type="transmembrane region" description="Helical" evidence="1">
    <location>
        <begin position="402"/>
        <end position="423"/>
    </location>
</feature>
<name>Q0RT52_FRAAA</name>
<evidence type="ECO:0000313" key="2">
    <source>
        <dbReference type="EMBL" id="CAJ59250.1"/>
    </source>
</evidence>
<keyword evidence="3" id="KW-1185">Reference proteome</keyword>
<reference evidence="2 3" key="1">
    <citation type="journal article" date="2007" name="Genome Res.">
        <title>Genome characteristics of facultatively symbiotic Frankia sp. strains reflect host range and host plant biogeography.</title>
        <authorList>
            <person name="Normand P."/>
            <person name="Lapierre P."/>
            <person name="Tisa L.S."/>
            <person name="Gogarten J.P."/>
            <person name="Alloisio N."/>
            <person name="Bagnarol E."/>
            <person name="Bassi C.A."/>
            <person name="Berry A.M."/>
            <person name="Bickhart D.M."/>
            <person name="Choisne N."/>
            <person name="Couloux A."/>
            <person name="Cournoyer B."/>
            <person name="Cruveiller S."/>
            <person name="Daubin V."/>
            <person name="Demange N."/>
            <person name="Francino M.P."/>
            <person name="Goltsman E."/>
            <person name="Huang Y."/>
            <person name="Kopp O.R."/>
            <person name="Labarre L."/>
            <person name="Lapidus A."/>
            <person name="Lavire C."/>
            <person name="Marechal J."/>
            <person name="Martinez M."/>
            <person name="Mastronunzio J.E."/>
            <person name="Mullin B.C."/>
            <person name="Niemann J."/>
            <person name="Pujic P."/>
            <person name="Rawnsley T."/>
            <person name="Rouy Z."/>
            <person name="Schenowitz C."/>
            <person name="Sellstedt A."/>
            <person name="Tavares F."/>
            <person name="Tomkins J.P."/>
            <person name="Vallenet D."/>
            <person name="Valverde C."/>
            <person name="Wall L.G."/>
            <person name="Wang Y."/>
            <person name="Medigue C."/>
            <person name="Benson D.R."/>
        </authorList>
    </citation>
    <scope>NUCLEOTIDE SEQUENCE [LARGE SCALE GENOMIC DNA]</scope>
    <source>
        <strain evidence="3">DSM 45986 / CECT 9034 / ACN14a</strain>
    </source>
</reference>
<feature type="transmembrane region" description="Helical" evidence="1">
    <location>
        <begin position="476"/>
        <end position="498"/>
    </location>
</feature>